<dbReference type="eggNOG" id="KOG0017">
    <property type="taxonomic scope" value="Eukaryota"/>
</dbReference>
<evidence type="ECO:0000313" key="1">
    <source>
        <dbReference type="EMBL" id="KYB24666.1"/>
    </source>
</evidence>
<dbReference type="InParanoid" id="A0A139W9T6"/>
<protein>
    <submittedName>
        <fullName evidence="1">Uncharacterized protein</fullName>
    </submittedName>
</protein>
<gene>
    <name evidence="1" type="primary">AUGUSTUS-3.0.2_31324</name>
    <name evidence="1" type="ORF">TcasGA2_TC031324</name>
</gene>
<dbReference type="AlphaFoldDB" id="A0A139W9T6"/>
<accession>A0A139W9T6</accession>
<sequence>MKHPDSGRFYGDVGVMRSRRNRAFSSSCSLCIKPVSNSGGRAVHQTGKTFSDEWCLLRIKPAHHLHRPDRPRAPTSGACCASNQHTISTAHTDLGLGREITTEDNRFDRINNWFELETRFLSLLRLSKRPNRNPISDKAARKKDITK</sequence>
<reference evidence="1 2" key="1">
    <citation type="journal article" date="2008" name="Nature">
        <title>The genome of the model beetle and pest Tribolium castaneum.</title>
        <authorList>
            <consortium name="Tribolium Genome Sequencing Consortium"/>
            <person name="Richards S."/>
            <person name="Gibbs R.A."/>
            <person name="Weinstock G.M."/>
            <person name="Brown S.J."/>
            <person name="Denell R."/>
            <person name="Beeman R.W."/>
            <person name="Gibbs R."/>
            <person name="Beeman R.W."/>
            <person name="Brown S.J."/>
            <person name="Bucher G."/>
            <person name="Friedrich M."/>
            <person name="Grimmelikhuijzen C.J."/>
            <person name="Klingler M."/>
            <person name="Lorenzen M."/>
            <person name="Richards S."/>
            <person name="Roth S."/>
            <person name="Schroder R."/>
            <person name="Tautz D."/>
            <person name="Zdobnov E.M."/>
            <person name="Muzny D."/>
            <person name="Gibbs R.A."/>
            <person name="Weinstock G.M."/>
            <person name="Attaway T."/>
            <person name="Bell S."/>
            <person name="Buhay C.J."/>
            <person name="Chandrabose M.N."/>
            <person name="Chavez D."/>
            <person name="Clerk-Blankenburg K.P."/>
            <person name="Cree A."/>
            <person name="Dao M."/>
            <person name="Davis C."/>
            <person name="Chacko J."/>
            <person name="Dinh H."/>
            <person name="Dugan-Rocha S."/>
            <person name="Fowler G."/>
            <person name="Garner T.T."/>
            <person name="Garnes J."/>
            <person name="Gnirke A."/>
            <person name="Hawes A."/>
            <person name="Hernandez J."/>
            <person name="Hines S."/>
            <person name="Holder M."/>
            <person name="Hume J."/>
            <person name="Jhangiani S.N."/>
            <person name="Joshi V."/>
            <person name="Khan Z.M."/>
            <person name="Jackson L."/>
            <person name="Kovar C."/>
            <person name="Kowis A."/>
            <person name="Lee S."/>
            <person name="Lewis L.R."/>
            <person name="Margolis J."/>
            <person name="Morgan M."/>
            <person name="Nazareth L.V."/>
            <person name="Nguyen N."/>
            <person name="Okwuonu G."/>
            <person name="Parker D."/>
            <person name="Richards S."/>
            <person name="Ruiz S.J."/>
            <person name="Santibanez J."/>
            <person name="Savard J."/>
            <person name="Scherer S.E."/>
            <person name="Schneider B."/>
            <person name="Sodergren E."/>
            <person name="Tautz D."/>
            <person name="Vattahil S."/>
            <person name="Villasana D."/>
            <person name="White C.S."/>
            <person name="Wright R."/>
            <person name="Park Y."/>
            <person name="Beeman R.W."/>
            <person name="Lord J."/>
            <person name="Oppert B."/>
            <person name="Lorenzen M."/>
            <person name="Brown S."/>
            <person name="Wang L."/>
            <person name="Savard J."/>
            <person name="Tautz D."/>
            <person name="Richards S."/>
            <person name="Weinstock G."/>
            <person name="Gibbs R.A."/>
            <person name="Liu Y."/>
            <person name="Worley K."/>
            <person name="Weinstock G."/>
            <person name="Elsik C.G."/>
            <person name="Reese J.T."/>
            <person name="Elhaik E."/>
            <person name="Landan G."/>
            <person name="Graur D."/>
            <person name="Arensburger P."/>
            <person name="Atkinson P."/>
            <person name="Beeman R.W."/>
            <person name="Beidler J."/>
            <person name="Brown S.J."/>
            <person name="Demuth J.P."/>
            <person name="Drury D.W."/>
            <person name="Du Y.Z."/>
            <person name="Fujiwara H."/>
            <person name="Lorenzen M."/>
            <person name="Maselli V."/>
            <person name="Osanai M."/>
            <person name="Park Y."/>
            <person name="Robertson H.M."/>
            <person name="Tu Z."/>
            <person name="Wang J.J."/>
            <person name="Wang S."/>
            <person name="Richards S."/>
            <person name="Song H."/>
            <person name="Zhang L."/>
            <person name="Sodergren E."/>
            <person name="Werner D."/>
            <person name="Stanke M."/>
            <person name="Morgenstern B."/>
            <person name="Solovyev V."/>
            <person name="Kosarev P."/>
            <person name="Brown G."/>
            <person name="Chen H.C."/>
            <person name="Ermolaeva O."/>
            <person name="Hlavina W."/>
            <person name="Kapustin Y."/>
            <person name="Kiryutin B."/>
            <person name="Kitts P."/>
            <person name="Maglott D."/>
            <person name="Pruitt K."/>
            <person name="Sapojnikov V."/>
            <person name="Souvorov A."/>
            <person name="Mackey A.J."/>
            <person name="Waterhouse R.M."/>
            <person name="Wyder S."/>
            <person name="Zdobnov E.M."/>
            <person name="Zdobnov E.M."/>
            <person name="Wyder S."/>
            <person name="Kriventseva E.V."/>
            <person name="Kadowaki T."/>
            <person name="Bork P."/>
            <person name="Aranda M."/>
            <person name="Bao R."/>
            <person name="Beermann A."/>
            <person name="Berns N."/>
            <person name="Bolognesi R."/>
            <person name="Bonneton F."/>
            <person name="Bopp D."/>
            <person name="Brown S.J."/>
            <person name="Bucher G."/>
            <person name="Butts T."/>
            <person name="Chaumot A."/>
            <person name="Denell R.E."/>
            <person name="Ferrier D.E."/>
            <person name="Friedrich M."/>
            <person name="Gordon C.M."/>
            <person name="Jindra M."/>
            <person name="Klingler M."/>
            <person name="Lan Q."/>
            <person name="Lattorff H.M."/>
            <person name="Laudet V."/>
            <person name="von Levetsow C."/>
            <person name="Liu Z."/>
            <person name="Lutz R."/>
            <person name="Lynch J.A."/>
            <person name="da Fonseca R.N."/>
            <person name="Posnien N."/>
            <person name="Reuter R."/>
            <person name="Roth S."/>
            <person name="Savard J."/>
            <person name="Schinko J.B."/>
            <person name="Schmitt C."/>
            <person name="Schoppmeier M."/>
            <person name="Schroder R."/>
            <person name="Shippy T.D."/>
            <person name="Simonnet F."/>
            <person name="Marques-Souza H."/>
            <person name="Tautz D."/>
            <person name="Tomoyasu Y."/>
            <person name="Trauner J."/>
            <person name="Van der Zee M."/>
            <person name="Vervoort M."/>
            <person name="Wittkopp N."/>
            <person name="Wimmer E.A."/>
            <person name="Yang X."/>
            <person name="Jones A.K."/>
            <person name="Sattelle D.B."/>
            <person name="Ebert P.R."/>
            <person name="Nelson D."/>
            <person name="Scott J.G."/>
            <person name="Beeman R.W."/>
            <person name="Muthukrishnan S."/>
            <person name="Kramer K.J."/>
            <person name="Arakane Y."/>
            <person name="Beeman R.W."/>
            <person name="Zhu Q."/>
            <person name="Hogenkamp D."/>
            <person name="Dixit R."/>
            <person name="Oppert B."/>
            <person name="Jiang H."/>
            <person name="Zou Z."/>
            <person name="Marshall J."/>
            <person name="Elpidina E."/>
            <person name="Vinokurov K."/>
            <person name="Oppert C."/>
            <person name="Zou Z."/>
            <person name="Evans J."/>
            <person name="Lu Z."/>
            <person name="Zhao P."/>
            <person name="Sumathipala N."/>
            <person name="Altincicek B."/>
            <person name="Vilcinskas A."/>
            <person name="Williams M."/>
            <person name="Hultmark D."/>
            <person name="Hetru C."/>
            <person name="Jiang H."/>
            <person name="Grimmelikhuijzen C.J."/>
            <person name="Hauser F."/>
            <person name="Cazzamali G."/>
            <person name="Williamson M."/>
            <person name="Park Y."/>
            <person name="Li B."/>
            <person name="Tanaka Y."/>
            <person name="Predel R."/>
            <person name="Neupert S."/>
            <person name="Schachtner J."/>
            <person name="Verleyen P."/>
            <person name="Raible F."/>
            <person name="Bork P."/>
            <person name="Friedrich M."/>
            <person name="Walden K.K."/>
            <person name="Robertson H.M."/>
            <person name="Angeli S."/>
            <person name="Foret S."/>
            <person name="Bucher G."/>
            <person name="Schuetz S."/>
            <person name="Maleszka R."/>
            <person name="Wimmer E.A."/>
            <person name="Beeman R.W."/>
            <person name="Lorenzen M."/>
            <person name="Tomoyasu Y."/>
            <person name="Miller S.C."/>
            <person name="Grossmann D."/>
            <person name="Bucher G."/>
        </authorList>
    </citation>
    <scope>NUCLEOTIDE SEQUENCE [LARGE SCALE GENOMIC DNA]</scope>
    <source>
        <strain evidence="1 2">Georgia GA2</strain>
    </source>
</reference>
<proteinExistence type="predicted"/>
<reference evidence="1 2" key="2">
    <citation type="journal article" date="2010" name="Nucleic Acids Res.">
        <title>BeetleBase in 2010: revisions to provide comprehensive genomic information for Tribolium castaneum.</title>
        <authorList>
            <person name="Kim H.S."/>
            <person name="Murphy T."/>
            <person name="Xia J."/>
            <person name="Caragea D."/>
            <person name="Park Y."/>
            <person name="Beeman R.W."/>
            <person name="Lorenzen M.D."/>
            <person name="Butcher S."/>
            <person name="Manak J.R."/>
            <person name="Brown S.J."/>
        </authorList>
    </citation>
    <scope>NUCLEOTIDE SEQUENCE [LARGE SCALE GENOMIC DNA]</scope>
    <source>
        <strain evidence="1 2">Georgia GA2</strain>
    </source>
</reference>
<dbReference type="Proteomes" id="UP000007266">
    <property type="component" value="Unassembled WGS sequence"/>
</dbReference>
<evidence type="ECO:0000313" key="2">
    <source>
        <dbReference type="Proteomes" id="UP000007266"/>
    </source>
</evidence>
<name>A0A139W9T6_TRICA</name>
<organism evidence="1 2">
    <name type="scientific">Tribolium castaneum</name>
    <name type="common">Red flour beetle</name>
    <dbReference type="NCBI Taxonomy" id="7070"/>
    <lineage>
        <taxon>Eukaryota</taxon>
        <taxon>Metazoa</taxon>
        <taxon>Ecdysozoa</taxon>
        <taxon>Arthropoda</taxon>
        <taxon>Hexapoda</taxon>
        <taxon>Insecta</taxon>
        <taxon>Pterygota</taxon>
        <taxon>Neoptera</taxon>
        <taxon>Endopterygota</taxon>
        <taxon>Coleoptera</taxon>
        <taxon>Polyphaga</taxon>
        <taxon>Cucujiformia</taxon>
        <taxon>Tenebrionidae</taxon>
        <taxon>Tenebrionidae incertae sedis</taxon>
        <taxon>Tribolium</taxon>
    </lineage>
</organism>
<keyword evidence="2" id="KW-1185">Reference proteome</keyword>
<dbReference type="EMBL" id="KQ972020">
    <property type="protein sequence ID" value="KYB24666.1"/>
    <property type="molecule type" value="Genomic_DNA"/>
</dbReference>